<evidence type="ECO:0000313" key="3">
    <source>
        <dbReference type="EMBL" id="PCJ01317.1"/>
    </source>
</evidence>
<sequence>MVKFTLKICLGLLLFLGAVNVAKADLVTDLSKRRIDINSTFTGASLLLFGTFTETFDYDPKRHDIVITVKGPNKPMTLRKKAKKGGIWINYYREEYQEMPSYYSVLSSRPLEDISDNPTLGKLGLGTDFLFFKPDPLRQRLPDTQSWKEFRDNVVRLKKLEKLYIDRPNGVKFVGNGLFRANVDFPANVDVGKYEVSAYLFRDGKMIFEEHSPITMSKFGFGNQLTQFAHNYPWTHGFLAVLFALFSGWLAAVAFKRK</sequence>
<reference evidence="3" key="2">
    <citation type="journal article" date="2018" name="ISME J.">
        <title>A dynamic microbial community with high functional redundancy inhabits the cold, oxic subseafloor aquifer.</title>
        <authorList>
            <person name="Tully B.J."/>
            <person name="Wheat C.G."/>
            <person name="Glazer B.T."/>
            <person name="Huber J.A."/>
        </authorList>
    </citation>
    <scope>NUCLEOTIDE SEQUENCE</scope>
    <source>
        <strain evidence="3">NORP83</strain>
    </source>
</reference>
<feature type="chain" id="PRO_5012946771" description="TIGR02186 family protein" evidence="2">
    <location>
        <begin position="25"/>
        <end position="258"/>
    </location>
</feature>
<feature type="transmembrane region" description="Helical" evidence="1">
    <location>
        <begin position="234"/>
        <end position="255"/>
    </location>
</feature>
<evidence type="ECO:0000256" key="1">
    <source>
        <dbReference type="SAM" id="Phobius"/>
    </source>
</evidence>
<gene>
    <name evidence="3" type="ORF">COB13_08145</name>
</gene>
<evidence type="ECO:0000256" key="2">
    <source>
        <dbReference type="SAM" id="SignalP"/>
    </source>
</evidence>
<dbReference type="Pfam" id="PF09608">
    <property type="entry name" value="Alph_Pro_TM"/>
    <property type="match status" value="1"/>
</dbReference>
<keyword evidence="1" id="KW-0812">Transmembrane</keyword>
<reference key="1">
    <citation type="submission" date="2017-08" db="EMBL/GenBank/DDBJ databases">
        <title>A dynamic microbial community with high functional redundancy inhabits the cold, oxic subseafloor aquifer.</title>
        <authorList>
            <person name="Tully B.J."/>
            <person name="Wheat C.G."/>
            <person name="Glazer B.T."/>
            <person name="Huber J.A."/>
        </authorList>
    </citation>
    <scope>NUCLEOTIDE SEQUENCE [LARGE SCALE GENOMIC DNA]</scope>
</reference>
<accession>A0A2A4Z2R3</accession>
<proteinExistence type="predicted"/>
<comment type="caution">
    <text evidence="3">The sequence shown here is derived from an EMBL/GenBank/DDBJ whole genome shotgun (WGS) entry which is preliminary data.</text>
</comment>
<dbReference type="EMBL" id="NVUS01000008">
    <property type="protein sequence ID" value="PCJ01317.1"/>
    <property type="molecule type" value="Genomic_DNA"/>
</dbReference>
<dbReference type="AlphaFoldDB" id="A0A2A4Z2R3"/>
<protein>
    <recommendedName>
        <fullName evidence="4">TIGR02186 family protein</fullName>
    </recommendedName>
</protein>
<name>A0A2A4Z2R3_9PROT</name>
<keyword evidence="1" id="KW-1133">Transmembrane helix</keyword>
<keyword evidence="1" id="KW-0472">Membrane</keyword>
<dbReference type="InterPro" id="IPR019088">
    <property type="entry name" value="CHP02186-rel_TM"/>
</dbReference>
<evidence type="ECO:0008006" key="4">
    <source>
        <dbReference type="Google" id="ProtNLM"/>
    </source>
</evidence>
<organism evidence="3">
    <name type="scientific">OCS116 cluster bacterium</name>
    <dbReference type="NCBI Taxonomy" id="2030921"/>
    <lineage>
        <taxon>Bacteria</taxon>
        <taxon>Pseudomonadati</taxon>
        <taxon>Pseudomonadota</taxon>
        <taxon>Alphaproteobacteria</taxon>
        <taxon>OCS116 cluster</taxon>
    </lineage>
</organism>
<keyword evidence="2" id="KW-0732">Signal</keyword>
<feature type="signal peptide" evidence="2">
    <location>
        <begin position="1"/>
        <end position="24"/>
    </location>
</feature>